<comment type="pathway">
    <text evidence="2">Cofactor biosynthesis; tetrahydrofolate biosynthesis; 2-amino-4-hydroxy-6-hydroxymethyl-7,8-dihydropteridine diphosphate from 7,8-dihydroneopterin triphosphate: step 4/4.</text>
</comment>
<evidence type="ECO:0000313" key="11">
    <source>
        <dbReference type="Proteomes" id="UP000315103"/>
    </source>
</evidence>
<comment type="catalytic activity">
    <reaction evidence="1">
        <text>6-hydroxymethyl-7,8-dihydropterin + ATP = (7,8-dihydropterin-6-yl)methyl diphosphate + AMP + H(+)</text>
        <dbReference type="Rhea" id="RHEA:11412"/>
        <dbReference type="ChEBI" id="CHEBI:15378"/>
        <dbReference type="ChEBI" id="CHEBI:30616"/>
        <dbReference type="ChEBI" id="CHEBI:44841"/>
        <dbReference type="ChEBI" id="CHEBI:72950"/>
        <dbReference type="ChEBI" id="CHEBI:456215"/>
        <dbReference type="EC" id="2.7.6.3"/>
    </reaction>
</comment>
<dbReference type="InterPro" id="IPR000550">
    <property type="entry name" value="Hppk"/>
</dbReference>
<gene>
    <name evidence="10" type="primary">folK</name>
    <name evidence="10" type="ORF">FO441_10575</name>
</gene>
<dbReference type="GO" id="GO:0046654">
    <property type="term" value="P:tetrahydrofolate biosynthetic process"/>
    <property type="evidence" value="ECO:0007669"/>
    <property type="project" value="UniProtKB-UniPathway"/>
</dbReference>
<keyword evidence="8" id="KW-0289">Folate biosynthesis</keyword>
<dbReference type="Pfam" id="PF01288">
    <property type="entry name" value="HPPK"/>
    <property type="match status" value="1"/>
</dbReference>
<name>A0A558ARQ8_9STAP</name>
<evidence type="ECO:0000256" key="4">
    <source>
        <dbReference type="ARBA" id="ARBA00022679"/>
    </source>
</evidence>
<evidence type="ECO:0000256" key="7">
    <source>
        <dbReference type="ARBA" id="ARBA00022840"/>
    </source>
</evidence>
<dbReference type="InterPro" id="IPR035907">
    <property type="entry name" value="Hppk_sf"/>
</dbReference>
<dbReference type="OrthoDB" id="9808041at2"/>
<dbReference type="GO" id="GO:0003848">
    <property type="term" value="F:2-amino-4-hydroxy-6-hydroxymethyldihydropteridine diphosphokinase activity"/>
    <property type="evidence" value="ECO:0007669"/>
    <property type="project" value="UniProtKB-EC"/>
</dbReference>
<evidence type="ECO:0000256" key="5">
    <source>
        <dbReference type="ARBA" id="ARBA00022741"/>
    </source>
</evidence>
<organism evidence="10 11">
    <name type="scientific">Salinicoccus cyprini</name>
    <dbReference type="NCBI Taxonomy" id="2493691"/>
    <lineage>
        <taxon>Bacteria</taxon>
        <taxon>Bacillati</taxon>
        <taxon>Bacillota</taxon>
        <taxon>Bacilli</taxon>
        <taxon>Bacillales</taxon>
        <taxon>Staphylococcaceae</taxon>
        <taxon>Salinicoccus</taxon>
    </lineage>
</organism>
<keyword evidence="11" id="KW-1185">Reference proteome</keyword>
<dbReference type="EMBL" id="VMSJ01000005">
    <property type="protein sequence ID" value="TVT26944.1"/>
    <property type="molecule type" value="Genomic_DNA"/>
</dbReference>
<evidence type="ECO:0000259" key="9">
    <source>
        <dbReference type="Pfam" id="PF01288"/>
    </source>
</evidence>
<keyword evidence="6 10" id="KW-0418">Kinase</keyword>
<dbReference type="PANTHER" id="PTHR43071:SF1">
    <property type="entry name" value="2-AMINO-4-HYDROXY-6-HYDROXYMETHYLDIHYDROPTERIDINE PYROPHOSPHOKINASE"/>
    <property type="match status" value="1"/>
</dbReference>
<feature type="domain" description="7,8-dihydro-6-hydroxymethylpterin-pyrophosphokinase" evidence="9">
    <location>
        <begin position="5"/>
        <end position="132"/>
    </location>
</feature>
<dbReference type="EC" id="2.7.6.3" evidence="3"/>
<dbReference type="GO" id="GO:0005524">
    <property type="term" value="F:ATP binding"/>
    <property type="evidence" value="ECO:0007669"/>
    <property type="project" value="UniProtKB-KW"/>
</dbReference>
<evidence type="ECO:0000256" key="6">
    <source>
        <dbReference type="ARBA" id="ARBA00022777"/>
    </source>
</evidence>
<evidence type="ECO:0000256" key="8">
    <source>
        <dbReference type="ARBA" id="ARBA00022909"/>
    </source>
</evidence>
<dbReference type="SUPFAM" id="SSF55083">
    <property type="entry name" value="6-hydroxymethyl-7,8-dihydropterin pyrophosphokinase, HPPK"/>
    <property type="match status" value="1"/>
</dbReference>
<dbReference type="GO" id="GO:0046656">
    <property type="term" value="P:folic acid biosynthetic process"/>
    <property type="evidence" value="ECO:0007669"/>
    <property type="project" value="UniProtKB-KW"/>
</dbReference>
<evidence type="ECO:0000256" key="3">
    <source>
        <dbReference type="ARBA" id="ARBA00013253"/>
    </source>
</evidence>
<keyword evidence="5" id="KW-0547">Nucleotide-binding</keyword>
<evidence type="ECO:0000313" key="10">
    <source>
        <dbReference type="EMBL" id="TVT26944.1"/>
    </source>
</evidence>
<proteinExistence type="predicted"/>
<dbReference type="AlphaFoldDB" id="A0A558ARQ8"/>
<dbReference type="NCBIfam" id="TIGR01498">
    <property type="entry name" value="folK"/>
    <property type="match status" value="1"/>
</dbReference>
<accession>A0A558ARQ8</accession>
<dbReference type="GO" id="GO:0016301">
    <property type="term" value="F:kinase activity"/>
    <property type="evidence" value="ECO:0007669"/>
    <property type="project" value="UniProtKB-KW"/>
</dbReference>
<dbReference type="PANTHER" id="PTHR43071">
    <property type="entry name" value="2-AMINO-4-HYDROXY-6-HYDROXYMETHYLDIHYDROPTERIDINE PYROPHOSPHOKINASE"/>
    <property type="match status" value="1"/>
</dbReference>
<protein>
    <recommendedName>
        <fullName evidence="3">2-amino-4-hydroxy-6-hydroxymethyldihydropteridine diphosphokinase</fullName>
        <ecNumber evidence="3">2.7.6.3</ecNumber>
    </recommendedName>
</protein>
<dbReference type="Proteomes" id="UP000315103">
    <property type="component" value="Unassembled WGS sequence"/>
</dbReference>
<dbReference type="CDD" id="cd00483">
    <property type="entry name" value="HPPK"/>
    <property type="match status" value="1"/>
</dbReference>
<keyword evidence="4 10" id="KW-0808">Transferase</keyword>
<keyword evidence="7" id="KW-0067">ATP-binding</keyword>
<evidence type="ECO:0000256" key="1">
    <source>
        <dbReference type="ARBA" id="ARBA00000198"/>
    </source>
</evidence>
<dbReference type="Gene3D" id="3.30.70.560">
    <property type="entry name" value="7,8-Dihydro-6-hydroxymethylpterin-pyrophosphokinase HPPK"/>
    <property type="match status" value="1"/>
</dbReference>
<sequence>MAVVYLGLGSNLGDRRENLESAIHKLEDHASIEVVRRSSILETAPYGKTDQPDFMNMCIMVETRVSPLDLLEVVLSVEHDMGRVRKEIWGPRIIDIDILLYEDLELSLDELNIPHTEMHKRAFVLEPLAEIAGDVVHPGFGRTIETLRQELEAGKTNS</sequence>
<evidence type="ECO:0000256" key="2">
    <source>
        <dbReference type="ARBA" id="ARBA00005051"/>
    </source>
</evidence>
<reference evidence="10 11" key="1">
    <citation type="submission" date="2019-07" db="EMBL/GenBank/DDBJ databases">
        <title>Salinicoccus cyprini sp. nov., isolated from gastro-intestinal tract of mirror carp, Cyprinus carpio var. specularis, collected from Gobind Sagar Reservoir, Himachal Pradesh, India.</title>
        <authorList>
            <person name="Talwar C."/>
            <person name="Singh A.K."/>
            <person name="Lal R."/>
            <person name="Negi R.K."/>
        </authorList>
    </citation>
    <scope>NUCLEOTIDE SEQUENCE [LARGE SCALE GENOMIC DNA]</scope>
    <source>
        <strain evidence="10 11">CT19</strain>
    </source>
</reference>
<dbReference type="UniPathway" id="UPA00077">
    <property type="reaction ID" value="UER00155"/>
</dbReference>
<comment type="caution">
    <text evidence="10">The sequence shown here is derived from an EMBL/GenBank/DDBJ whole genome shotgun (WGS) entry which is preliminary data.</text>
</comment>